<gene>
    <name evidence="1" type="ORF">HIV01_008500</name>
</gene>
<dbReference type="InterPro" id="IPR023159">
    <property type="entry name" value="SO1590-like_sf"/>
</dbReference>
<protein>
    <submittedName>
        <fullName evidence="1">DUF3224 domain-containing protein</fullName>
    </submittedName>
</protein>
<accession>A0ABX7RFJ9</accession>
<dbReference type="EMBL" id="CP071517">
    <property type="protein sequence ID" value="QSX76495.1"/>
    <property type="molecule type" value="Genomic_DNA"/>
</dbReference>
<evidence type="ECO:0000313" key="1">
    <source>
        <dbReference type="EMBL" id="QSX76495.1"/>
    </source>
</evidence>
<organism evidence="1 2">
    <name type="scientific">Lysobacter arenosi</name>
    <dbReference type="NCBI Taxonomy" id="2795387"/>
    <lineage>
        <taxon>Bacteria</taxon>
        <taxon>Pseudomonadati</taxon>
        <taxon>Pseudomonadota</taxon>
        <taxon>Gammaproteobacteria</taxon>
        <taxon>Lysobacterales</taxon>
        <taxon>Lysobacteraceae</taxon>
        <taxon>Lysobacter</taxon>
    </lineage>
</organism>
<evidence type="ECO:0000313" key="2">
    <source>
        <dbReference type="Proteomes" id="UP000663400"/>
    </source>
</evidence>
<reference evidence="1 2" key="1">
    <citation type="submission" date="2021-02" db="EMBL/GenBank/DDBJ databases">
        <title>Lysobacter arenosi sp. nov., isolated from soil of gangwondo yeongwol, south Korea.</title>
        <authorList>
            <person name="Kim K.R."/>
            <person name="Kim K.H."/>
            <person name="Jeon C.O."/>
        </authorList>
    </citation>
    <scope>NUCLEOTIDE SEQUENCE [LARGE SCALE GENOMIC DNA]</scope>
    <source>
        <strain evidence="1 2">R7</strain>
    </source>
</reference>
<proteinExistence type="predicted"/>
<name>A0ABX7RFJ9_9GAMM</name>
<dbReference type="Proteomes" id="UP000663400">
    <property type="component" value="Chromosome"/>
</dbReference>
<dbReference type="RefSeq" id="WP_200606447.1">
    <property type="nucleotide sequence ID" value="NZ_CP071517.1"/>
</dbReference>
<dbReference type="SUPFAM" id="SSF159238">
    <property type="entry name" value="SO1590-like"/>
    <property type="match status" value="1"/>
</dbReference>
<dbReference type="InterPro" id="IPR021607">
    <property type="entry name" value="DUF3224"/>
</dbReference>
<keyword evidence="2" id="KW-1185">Reference proteome</keyword>
<dbReference type="Pfam" id="PF11528">
    <property type="entry name" value="DUF3224"/>
    <property type="match status" value="1"/>
</dbReference>
<dbReference type="Gene3D" id="2.40.350.10">
    <property type="entry name" value="SO1590-like"/>
    <property type="match status" value="1"/>
</dbReference>
<sequence length="134" mass="14327">MAQQVKGEFEVKRTPEGGCDLGDGVVAGHFRFDKRFHGALDATAVVHMLAVGTEVEGSAAYVAVERISGALEGRVGAFLTQHNGTLDRGSPTLTVSVVPDSGTGELKGLSGRMTIDIRDGAHFYSFDYELQRQE</sequence>